<dbReference type="GO" id="GO:0003700">
    <property type="term" value="F:DNA-binding transcription factor activity"/>
    <property type="evidence" value="ECO:0007669"/>
    <property type="project" value="TreeGrafter"/>
</dbReference>
<dbReference type="InterPro" id="IPR025996">
    <property type="entry name" value="MT1864/Rv1816-like_C"/>
</dbReference>
<comment type="caution">
    <text evidence="1">The sequence shown here is derived from an EMBL/GenBank/DDBJ whole genome shotgun (WGS) entry which is preliminary data.</text>
</comment>
<dbReference type="SUPFAM" id="SSF48498">
    <property type="entry name" value="Tetracyclin repressor-like, C-terminal domain"/>
    <property type="match status" value="1"/>
</dbReference>
<dbReference type="Proteomes" id="UP000589552">
    <property type="component" value="Unassembled WGS sequence"/>
</dbReference>
<accession>A0A0M2XQP9</accession>
<dbReference type="PANTHER" id="PTHR30055">
    <property type="entry name" value="HTH-TYPE TRANSCRIPTIONAL REGULATOR RUTR"/>
    <property type="match status" value="1"/>
</dbReference>
<sequence>MTGKRELNRLKLEKDIRTIGRKHLAEVGPVALSMRAITRELGMASSAVYRYYPSKAALLTALIEESYADLAARLEAVDVPSPAETWLRRANELREWARESPHDFQLIYGTPIPDYAAPPETIPLAERVARCFLDLAPATPASPVEAALAAQLAPVGGDRAAPVFAALSQMIGALTLELGGHFVGTADPADHLWTHVVHTQIRNLGLDSAGSPHPGTRPRQKQ</sequence>
<dbReference type="OrthoDB" id="3210322at2"/>
<dbReference type="AlphaFoldDB" id="A0A0M2XQP9"/>
<reference evidence="1 2" key="1">
    <citation type="submission" date="2020-04" db="EMBL/GenBank/DDBJ databases">
        <authorList>
            <person name="Hitch T.C.A."/>
            <person name="Wylensek D."/>
            <person name="Clavel T."/>
        </authorList>
    </citation>
    <scope>NUCLEOTIDE SEQUENCE [LARGE SCALE GENOMIC DNA]</scope>
    <source>
        <strain evidence="1 2">BL-383-APC-2I</strain>
    </source>
</reference>
<dbReference type="Pfam" id="PF13305">
    <property type="entry name" value="TetR_C_33"/>
    <property type="match status" value="1"/>
</dbReference>
<dbReference type="InterPro" id="IPR036271">
    <property type="entry name" value="Tet_transcr_reg_TetR-rel_C_sf"/>
</dbReference>
<dbReference type="InterPro" id="IPR050109">
    <property type="entry name" value="HTH-type_TetR-like_transc_reg"/>
</dbReference>
<evidence type="ECO:0000313" key="1">
    <source>
        <dbReference type="EMBL" id="NMF08927.1"/>
    </source>
</evidence>
<dbReference type="PROSITE" id="PS50977">
    <property type="entry name" value="HTH_TETR_2"/>
    <property type="match status" value="1"/>
</dbReference>
<dbReference type="EMBL" id="JABAGA010000002">
    <property type="protein sequence ID" value="NMF08927.1"/>
    <property type="molecule type" value="Genomic_DNA"/>
</dbReference>
<dbReference type="SUPFAM" id="SSF46689">
    <property type="entry name" value="Homeodomain-like"/>
    <property type="match status" value="1"/>
</dbReference>
<dbReference type="GO" id="GO:0000976">
    <property type="term" value="F:transcription cis-regulatory region binding"/>
    <property type="evidence" value="ECO:0007669"/>
    <property type="project" value="TreeGrafter"/>
</dbReference>
<proteinExistence type="predicted"/>
<protein>
    <submittedName>
        <fullName evidence="1">TetR/AcrR family transcriptional regulator</fullName>
    </submittedName>
</protein>
<dbReference type="Gene3D" id="1.10.357.10">
    <property type="entry name" value="Tetracycline Repressor, domain 2"/>
    <property type="match status" value="1"/>
</dbReference>
<dbReference type="InterPro" id="IPR009057">
    <property type="entry name" value="Homeodomain-like_sf"/>
</dbReference>
<name>A0A0M2XQP9_9CORY</name>
<gene>
    <name evidence="1" type="ORF">HF852_04795</name>
</gene>
<dbReference type="PANTHER" id="PTHR30055:SF243">
    <property type="entry name" value="HTH-TYPE TRANSCRIPTIONAL REGULATOR RV1816"/>
    <property type="match status" value="1"/>
</dbReference>
<evidence type="ECO:0000313" key="2">
    <source>
        <dbReference type="Proteomes" id="UP000589552"/>
    </source>
</evidence>
<dbReference type="RefSeq" id="WP_046650041.1">
    <property type="nucleotide sequence ID" value="NZ_CP032788.1"/>
</dbReference>
<organism evidence="1 2">
    <name type="scientific">Corynebacterium xerosis</name>
    <dbReference type="NCBI Taxonomy" id="1725"/>
    <lineage>
        <taxon>Bacteria</taxon>
        <taxon>Bacillati</taxon>
        <taxon>Actinomycetota</taxon>
        <taxon>Actinomycetes</taxon>
        <taxon>Mycobacteriales</taxon>
        <taxon>Corynebacteriaceae</taxon>
        <taxon>Corynebacterium</taxon>
    </lineage>
</organism>
<dbReference type="GeneID" id="95321306"/>
<dbReference type="InterPro" id="IPR001647">
    <property type="entry name" value="HTH_TetR"/>
</dbReference>
<dbReference type="Pfam" id="PF00440">
    <property type="entry name" value="TetR_N"/>
    <property type="match status" value="1"/>
</dbReference>